<feature type="compositionally biased region" description="Acidic residues" evidence="1">
    <location>
        <begin position="449"/>
        <end position="470"/>
    </location>
</feature>
<organism evidence="2 3">
    <name type="scientific">Cichlidogyrus casuarinus</name>
    <dbReference type="NCBI Taxonomy" id="1844966"/>
    <lineage>
        <taxon>Eukaryota</taxon>
        <taxon>Metazoa</taxon>
        <taxon>Spiralia</taxon>
        <taxon>Lophotrochozoa</taxon>
        <taxon>Platyhelminthes</taxon>
        <taxon>Monogenea</taxon>
        <taxon>Monopisthocotylea</taxon>
        <taxon>Dactylogyridea</taxon>
        <taxon>Ancyrocephalidae</taxon>
        <taxon>Cichlidogyrus</taxon>
    </lineage>
</organism>
<evidence type="ECO:0000313" key="2">
    <source>
        <dbReference type="EMBL" id="KAL3314976.1"/>
    </source>
</evidence>
<comment type="caution">
    <text evidence="2">The sequence shown here is derived from an EMBL/GenBank/DDBJ whole genome shotgun (WGS) entry which is preliminary data.</text>
</comment>
<feature type="region of interest" description="Disordered" evidence="1">
    <location>
        <begin position="393"/>
        <end position="499"/>
    </location>
</feature>
<accession>A0ABD2Q9P2</accession>
<dbReference type="Proteomes" id="UP001626550">
    <property type="component" value="Unassembled WGS sequence"/>
</dbReference>
<dbReference type="AlphaFoldDB" id="A0ABD2Q9P2"/>
<feature type="compositionally biased region" description="Basic and acidic residues" evidence="1">
    <location>
        <begin position="393"/>
        <end position="408"/>
    </location>
</feature>
<name>A0ABD2Q9P2_9PLAT</name>
<feature type="compositionally biased region" description="Acidic residues" evidence="1">
    <location>
        <begin position="488"/>
        <end position="499"/>
    </location>
</feature>
<protein>
    <submittedName>
        <fullName evidence="2">THO complex subunit 1</fullName>
    </submittedName>
</protein>
<feature type="compositionally biased region" description="Basic and acidic residues" evidence="1">
    <location>
        <begin position="419"/>
        <end position="430"/>
    </location>
</feature>
<reference evidence="2 3" key="1">
    <citation type="submission" date="2024-11" db="EMBL/GenBank/DDBJ databases">
        <title>Adaptive evolution of stress response genes in parasites aligns with host niche diversity.</title>
        <authorList>
            <person name="Hahn C."/>
            <person name="Resl P."/>
        </authorList>
    </citation>
    <scope>NUCLEOTIDE SEQUENCE [LARGE SCALE GENOMIC DNA]</scope>
    <source>
        <strain evidence="2">EGGRZ-B1_66</strain>
        <tissue evidence="2">Body</tissue>
    </source>
</reference>
<proteinExistence type="predicted"/>
<dbReference type="Pfam" id="PF11957">
    <property type="entry name" value="efThoc1"/>
    <property type="match status" value="1"/>
</dbReference>
<keyword evidence="3" id="KW-1185">Reference proteome</keyword>
<dbReference type="PANTHER" id="PTHR13265">
    <property type="entry name" value="THO COMPLEX SUBUNIT 1"/>
    <property type="match status" value="1"/>
</dbReference>
<gene>
    <name evidence="2" type="primary">THOC1</name>
    <name evidence="2" type="ORF">Ciccas_006393</name>
</gene>
<dbReference type="InterPro" id="IPR021861">
    <property type="entry name" value="THO_THOC1"/>
</dbReference>
<sequence length="499" mass="57555">MFSFMEETITKLKQMDIFSHGRNTLLRMCNDLLRRLSKSQNTVFCGHIQYFLSRLFPIDEKSGLNLMGNFNLEKDVSYNNEVDQDDGDSNSSVHFKIYSKFWSLQEFFQNPTLCYDKARWDIFSDNVSIVLSTFHTIKLDNTDSSSHFCDSKIELNKYLTSERLLELQLMDLDFRRNILVQMLIIFQYLVSPVKFKTPEQVLKDDQKAWVDSKTVTVYKLLSSGSSSTKNDASFVDIVKSILEGELTWSQWKNEGCPSFIPKEGISKRSSELPMRKRRVNPLVDRSGKLIYRFDSPSLNLLKWSSSEESLEACKDPSRMFQPNLAEYFENAILELDPEQKVDEEYQSINKEEWCWRSLRLLARQSRYIYQQWDKPGLPLKHYLTNILTQNIKPVDKANGDSGSTEKSHRNGKGGSGFKKLPDDEKSKPDADYAQTLDSNVSKGARPDDSPVDPDEDAGSDEGEVADELDDSQPVQSRAHHKRSHEDREEGEELDDDEDL</sequence>
<dbReference type="PANTHER" id="PTHR13265:SF0">
    <property type="entry name" value="HPR1"/>
    <property type="match status" value="1"/>
</dbReference>
<dbReference type="EMBL" id="JBJKFK010000858">
    <property type="protein sequence ID" value="KAL3314976.1"/>
    <property type="molecule type" value="Genomic_DNA"/>
</dbReference>
<evidence type="ECO:0000256" key="1">
    <source>
        <dbReference type="SAM" id="MobiDB-lite"/>
    </source>
</evidence>
<evidence type="ECO:0000313" key="3">
    <source>
        <dbReference type="Proteomes" id="UP001626550"/>
    </source>
</evidence>